<evidence type="ECO:0000313" key="6">
    <source>
        <dbReference type="EMBL" id="AMD92294.1"/>
    </source>
</evidence>
<evidence type="ECO:0000256" key="1">
    <source>
        <dbReference type="ARBA" id="ARBA00022428"/>
    </source>
</evidence>
<dbReference type="CDD" id="cd02440">
    <property type="entry name" value="AdoMet_MTases"/>
    <property type="match status" value="1"/>
</dbReference>
<comment type="caution">
    <text evidence="5">Lacks conserved residue(s) required for the propagation of feature annotation.</text>
</comment>
<dbReference type="UniPathway" id="UPA00232"/>
<comment type="function">
    <text evidence="5">Methyltransferase required for the conversion of demethylmenaquinol (DMKH2) to menaquinol (MKH2).</text>
</comment>
<keyword evidence="2 5" id="KW-0489">Methyltransferase</keyword>
<dbReference type="RefSeq" id="WP_066603454.1">
    <property type="nucleotide sequence ID" value="NZ_CP014230.1"/>
</dbReference>
<dbReference type="Gene3D" id="3.40.50.150">
    <property type="entry name" value="Vaccinia Virus protein VP39"/>
    <property type="match status" value="1"/>
</dbReference>
<dbReference type="InterPro" id="IPR004033">
    <property type="entry name" value="UbiE/COQ5_MeTrFase"/>
</dbReference>
<dbReference type="Proteomes" id="UP000063964">
    <property type="component" value="Chromosome"/>
</dbReference>
<dbReference type="InterPro" id="IPR029063">
    <property type="entry name" value="SAM-dependent_MTases_sf"/>
</dbReference>
<evidence type="ECO:0000256" key="2">
    <source>
        <dbReference type="ARBA" id="ARBA00022603"/>
    </source>
</evidence>
<dbReference type="EC" id="2.1.1.163" evidence="5"/>
<dbReference type="STRING" id="888061.AXF15_03665"/>
<dbReference type="UniPathway" id="UPA00079">
    <property type="reaction ID" value="UER00169"/>
</dbReference>
<evidence type="ECO:0000256" key="5">
    <source>
        <dbReference type="HAMAP-Rule" id="MF_01813"/>
    </source>
</evidence>
<dbReference type="NCBIfam" id="TIGR01934">
    <property type="entry name" value="MenG_MenH_UbiE"/>
    <property type="match status" value="1"/>
</dbReference>
<evidence type="ECO:0000256" key="3">
    <source>
        <dbReference type="ARBA" id="ARBA00022679"/>
    </source>
</evidence>
<dbReference type="PROSITE" id="PS51608">
    <property type="entry name" value="SAM_MT_UBIE"/>
    <property type="match status" value="1"/>
</dbReference>
<dbReference type="GO" id="GO:0006744">
    <property type="term" value="P:ubiquinone biosynthetic process"/>
    <property type="evidence" value="ECO:0007669"/>
    <property type="project" value="UniProtKB-UniPathway"/>
</dbReference>
<sequence length="233" mass="25936">MHPSDHGRRVAALFDGIAGWYDFLNHFLSAGQDVFWRRRLVRHVCRRSAPVVLDLAAGTQDVSREILRQCPEARVLAMDFSRPMLRAGAGKTAALPVQADGRALPLPDTCVDAVTIAFGIRNIVPRADAYREILRVLVPGGRLCILEFGTGRARIWKGLYNFYLSSVLPRIGHFFSRDPGAYQYLADTIRAFPDAGTLCRELLEAGFDRVGCRPLSSGIVYIHVAQKPFVRTL</sequence>
<dbReference type="GO" id="GO:0009234">
    <property type="term" value="P:menaquinone biosynthetic process"/>
    <property type="evidence" value="ECO:0007669"/>
    <property type="project" value="UniProtKB-UniRule"/>
</dbReference>
<feature type="binding site" evidence="5">
    <location>
        <begin position="100"/>
        <end position="101"/>
    </location>
    <ligand>
        <name>S-adenosyl-L-methionine</name>
        <dbReference type="ChEBI" id="CHEBI:59789"/>
    </ligand>
</feature>
<evidence type="ECO:0000313" key="7">
    <source>
        <dbReference type="Proteomes" id="UP000063964"/>
    </source>
</evidence>
<dbReference type="AlphaFoldDB" id="A0A0X8JNY8"/>
<keyword evidence="4 5" id="KW-0949">S-adenosyl-L-methionine</keyword>
<name>A0A0X8JNY8_9BACT</name>
<dbReference type="Pfam" id="PF01209">
    <property type="entry name" value="Ubie_methyltran"/>
    <property type="match status" value="1"/>
</dbReference>
<protein>
    <recommendedName>
        <fullName evidence="5">Demethylmenaquinone methyltransferase</fullName>
        <ecNumber evidence="5">2.1.1.163</ecNumber>
    </recommendedName>
</protein>
<comment type="similarity">
    <text evidence="5">Belongs to the class I-like SAM-binding methyltransferase superfamily. MenG/UbiE family.</text>
</comment>
<reference evidence="7" key="1">
    <citation type="submission" date="2016-02" db="EMBL/GenBank/DDBJ databases">
        <authorList>
            <person name="Holder M.E."/>
            <person name="Ajami N.J."/>
            <person name="Petrosino J.F."/>
        </authorList>
    </citation>
    <scope>NUCLEOTIDE SEQUENCE [LARGE SCALE GENOMIC DNA]</scope>
    <source>
        <strain evidence="7">DSM 12838</strain>
    </source>
</reference>
<dbReference type="PANTHER" id="PTHR43591">
    <property type="entry name" value="METHYLTRANSFERASE"/>
    <property type="match status" value="1"/>
</dbReference>
<dbReference type="PROSITE" id="PS01183">
    <property type="entry name" value="UBIE_1"/>
    <property type="match status" value="1"/>
</dbReference>
<dbReference type="GO" id="GO:0043770">
    <property type="term" value="F:demethylmenaquinone methyltransferase activity"/>
    <property type="evidence" value="ECO:0007669"/>
    <property type="project" value="UniProtKB-UniRule"/>
</dbReference>
<feature type="binding site" evidence="5">
    <location>
        <position position="59"/>
    </location>
    <ligand>
        <name>S-adenosyl-L-methionine</name>
        <dbReference type="ChEBI" id="CHEBI:59789"/>
    </ligand>
</feature>
<keyword evidence="1 5" id="KW-0474">Menaquinone biosynthesis</keyword>
<dbReference type="OrthoDB" id="9808140at2"/>
<dbReference type="GO" id="GO:0032259">
    <property type="term" value="P:methylation"/>
    <property type="evidence" value="ECO:0007669"/>
    <property type="project" value="UniProtKB-KW"/>
</dbReference>
<comment type="pathway">
    <text evidence="5">Quinol/quinone metabolism; menaquinone biosynthesis; menaquinol from 1,4-dihydroxy-2-naphthoate: step 2/2.</text>
</comment>
<feature type="binding site" evidence="5">
    <location>
        <position position="79"/>
    </location>
    <ligand>
        <name>S-adenosyl-L-methionine</name>
        <dbReference type="ChEBI" id="CHEBI:59789"/>
    </ligand>
</feature>
<dbReference type="KEGG" id="doa:AXF15_03665"/>
<dbReference type="SUPFAM" id="SSF53335">
    <property type="entry name" value="S-adenosyl-L-methionine-dependent methyltransferases"/>
    <property type="match status" value="1"/>
</dbReference>
<gene>
    <name evidence="5" type="primary">menG</name>
    <name evidence="6" type="ORF">AXF15_03665</name>
</gene>
<dbReference type="PANTHER" id="PTHR43591:SF24">
    <property type="entry name" value="2-METHOXY-6-POLYPRENYL-1,4-BENZOQUINOL METHYLASE, MITOCHONDRIAL"/>
    <property type="match status" value="1"/>
</dbReference>
<comment type="catalytic activity">
    <reaction evidence="5">
        <text>a 2-demethylmenaquinol + S-adenosyl-L-methionine = a menaquinol + S-adenosyl-L-homocysteine + H(+)</text>
        <dbReference type="Rhea" id="RHEA:42640"/>
        <dbReference type="Rhea" id="RHEA-COMP:9539"/>
        <dbReference type="Rhea" id="RHEA-COMP:9563"/>
        <dbReference type="ChEBI" id="CHEBI:15378"/>
        <dbReference type="ChEBI" id="CHEBI:18151"/>
        <dbReference type="ChEBI" id="CHEBI:55437"/>
        <dbReference type="ChEBI" id="CHEBI:57856"/>
        <dbReference type="ChEBI" id="CHEBI:59789"/>
        <dbReference type="EC" id="2.1.1.163"/>
    </reaction>
</comment>
<keyword evidence="3 5" id="KW-0808">Transferase</keyword>
<keyword evidence="7" id="KW-1185">Reference proteome</keyword>
<keyword evidence="6" id="KW-0830">Ubiquinone</keyword>
<evidence type="ECO:0000256" key="4">
    <source>
        <dbReference type="ARBA" id="ARBA00022691"/>
    </source>
</evidence>
<dbReference type="EMBL" id="CP014230">
    <property type="protein sequence ID" value="AMD92294.1"/>
    <property type="molecule type" value="Genomic_DNA"/>
</dbReference>
<dbReference type="HAMAP" id="MF_01813">
    <property type="entry name" value="MenG_UbiE_methyltr"/>
    <property type="match status" value="1"/>
</dbReference>
<dbReference type="InterPro" id="IPR023576">
    <property type="entry name" value="UbiE/COQ5_MeTrFase_CS"/>
</dbReference>
<accession>A0A0X8JNY8</accession>
<organism evidence="6 7">
    <name type="scientific">Desulfomicrobium orale DSM 12838</name>
    <dbReference type="NCBI Taxonomy" id="888061"/>
    <lineage>
        <taxon>Bacteria</taxon>
        <taxon>Pseudomonadati</taxon>
        <taxon>Thermodesulfobacteriota</taxon>
        <taxon>Desulfovibrionia</taxon>
        <taxon>Desulfovibrionales</taxon>
        <taxon>Desulfomicrobiaceae</taxon>
        <taxon>Desulfomicrobium</taxon>
    </lineage>
</organism>
<proteinExistence type="inferred from homology"/>